<organism evidence="1 2">
    <name type="scientific">Luteolibacter pohnpeiensis</name>
    <dbReference type="NCBI Taxonomy" id="454153"/>
    <lineage>
        <taxon>Bacteria</taxon>
        <taxon>Pseudomonadati</taxon>
        <taxon>Verrucomicrobiota</taxon>
        <taxon>Verrucomicrobiia</taxon>
        <taxon>Verrucomicrobiales</taxon>
        <taxon>Verrucomicrobiaceae</taxon>
        <taxon>Luteolibacter</taxon>
    </lineage>
</organism>
<accession>A0A934VWW3</accession>
<evidence type="ECO:0000313" key="1">
    <source>
        <dbReference type="EMBL" id="MBK1883223.1"/>
    </source>
</evidence>
<sequence length="46" mass="5148">MKDPENACVWLLRMVAAILLGMVVTRITTVYSQPRQAVHPVTVDSH</sequence>
<name>A0A934VWW3_9BACT</name>
<comment type="caution">
    <text evidence="1">The sequence shown here is derived from an EMBL/GenBank/DDBJ whole genome shotgun (WGS) entry which is preliminary data.</text>
</comment>
<dbReference type="RefSeq" id="WP_200271134.1">
    <property type="nucleotide sequence ID" value="NZ_JAENIJ010000019.1"/>
</dbReference>
<dbReference type="AlphaFoldDB" id="A0A934VWW3"/>
<reference evidence="1" key="1">
    <citation type="submission" date="2021-01" db="EMBL/GenBank/DDBJ databases">
        <title>Modified the classification status of verrucomicrobia.</title>
        <authorList>
            <person name="Feng X."/>
        </authorList>
    </citation>
    <scope>NUCLEOTIDE SEQUENCE</scope>
    <source>
        <strain evidence="1">KCTC 22041</strain>
    </source>
</reference>
<protein>
    <submittedName>
        <fullName evidence="1">Uncharacterized protein</fullName>
    </submittedName>
</protein>
<gene>
    <name evidence="1" type="ORF">JIN85_12425</name>
</gene>
<keyword evidence="2" id="KW-1185">Reference proteome</keyword>
<dbReference type="Proteomes" id="UP000603141">
    <property type="component" value="Unassembled WGS sequence"/>
</dbReference>
<evidence type="ECO:0000313" key="2">
    <source>
        <dbReference type="Proteomes" id="UP000603141"/>
    </source>
</evidence>
<dbReference type="EMBL" id="JAENIJ010000019">
    <property type="protein sequence ID" value="MBK1883223.1"/>
    <property type="molecule type" value="Genomic_DNA"/>
</dbReference>
<proteinExistence type="predicted"/>